<dbReference type="CDD" id="cd06225">
    <property type="entry name" value="HAMP"/>
    <property type="match status" value="1"/>
</dbReference>
<dbReference type="Pfam" id="PF00512">
    <property type="entry name" value="HisKA"/>
    <property type="match status" value="1"/>
</dbReference>
<keyword evidence="11" id="KW-0067">ATP-binding</keyword>
<evidence type="ECO:0000256" key="1">
    <source>
        <dbReference type="ARBA" id="ARBA00000085"/>
    </source>
</evidence>
<evidence type="ECO:0000313" key="19">
    <source>
        <dbReference type="EMBL" id="MFD2830304.1"/>
    </source>
</evidence>
<dbReference type="SMART" id="SM00387">
    <property type="entry name" value="HATPase_c"/>
    <property type="match status" value="1"/>
</dbReference>
<evidence type="ECO:0000256" key="7">
    <source>
        <dbReference type="ARBA" id="ARBA00022679"/>
    </source>
</evidence>
<evidence type="ECO:0000256" key="10">
    <source>
        <dbReference type="ARBA" id="ARBA00022777"/>
    </source>
</evidence>
<dbReference type="InterPro" id="IPR036097">
    <property type="entry name" value="HisK_dim/P_sf"/>
</dbReference>
<dbReference type="InterPro" id="IPR000014">
    <property type="entry name" value="PAS"/>
</dbReference>
<evidence type="ECO:0000256" key="13">
    <source>
        <dbReference type="ARBA" id="ARBA00023012"/>
    </source>
</evidence>
<dbReference type="Pfam" id="PF13426">
    <property type="entry name" value="PAS_9"/>
    <property type="match status" value="1"/>
</dbReference>
<evidence type="ECO:0000256" key="15">
    <source>
        <dbReference type="SAM" id="Phobius"/>
    </source>
</evidence>
<evidence type="ECO:0000256" key="6">
    <source>
        <dbReference type="ARBA" id="ARBA00022553"/>
    </source>
</evidence>
<protein>
    <recommendedName>
        <fullName evidence="4">Sensor protein kinase WalK</fullName>
        <ecNumber evidence="3">2.7.13.3</ecNumber>
    </recommendedName>
</protein>
<proteinExistence type="predicted"/>
<dbReference type="PRINTS" id="PR00344">
    <property type="entry name" value="BCTRLSENSOR"/>
</dbReference>
<dbReference type="InterPro" id="IPR029151">
    <property type="entry name" value="Sensor-like_sf"/>
</dbReference>
<evidence type="ECO:0000256" key="11">
    <source>
        <dbReference type="ARBA" id="ARBA00022840"/>
    </source>
</evidence>
<dbReference type="SUPFAM" id="SSF158472">
    <property type="entry name" value="HAMP domain-like"/>
    <property type="match status" value="1"/>
</dbReference>
<evidence type="ECO:0000256" key="3">
    <source>
        <dbReference type="ARBA" id="ARBA00012438"/>
    </source>
</evidence>
<evidence type="ECO:0000256" key="8">
    <source>
        <dbReference type="ARBA" id="ARBA00022692"/>
    </source>
</evidence>
<feature type="domain" description="HAMP" evidence="18">
    <location>
        <begin position="191"/>
        <end position="243"/>
    </location>
</feature>
<evidence type="ECO:0000256" key="12">
    <source>
        <dbReference type="ARBA" id="ARBA00022989"/>
    </source>
</evidence>
<dbReference type="PANTHER" id="PTHR45453">
    <property type="entry name" value="PHOSPHATE REGULON SENSOR PROTEIN PHOR"/>
    <property type="match status" value="1"/>
</dbReference>
<dbReference type="SUPFAM" id="SSF47384">
    <property type="entry name" value="Homodimeric domain of signal transducing histidine kinase"/>
    <property type="match status" value="1"/>
</dbReference>
<dbReference type="InterPro" id="IPR035965">
    <property type="entry name" value="PAS-like_dom_sf"/>
</dbReference>
<dbReference type="InterPro" id="IPR004358">
    <property type="entry name" value="Sig_transdc_His_kin-like_C"/>
</dbReference>
<organism evidence="19 20">
    <name type="scientific">Corticicoccus populi</name>
    <dbReference type="NCBI Taxonomy" id="1812821"/>
    <lineage>
        <taxon>Bacteria</taxon>
        <taxon>Bacillati</taxon>
        <taxon>Bacillota</taxon>
        <taxon>Bacilli</taxon>
        <taxon>Bacillales</taxon>
        <taxon>Staphylococcaceae</taxon>
        <taxon>Corticicoccus</taxon>
    </lineage>
</organism>
<keyword evidence="12 15" id="KW-1133">Transmembrane helix</keyword>
<reference evidence="20" key="1">
    <citation type="journal article" date="2019" name="Int. J. Syst. Evol. Microbiol.">
        <title>The Global Catalogue of Microorganisms (GCM) 10K type strain sequencing project: providing services to taxonomists for standard genome sequencing and annotation.</title>
        <authorList>
            <consortium name="The Broad Institute Genomics Platform"/>
            <consortium name="The Broad Institute Genome Sequencing Center for Infectious Disease"/>
            <person name="Wu L."/>
            <person name="Ma J."/>
        </authorList>
    </citation>
    <scope>NUCLEOTIDE SEQUENCE [LARGE SCALE GENOMIC DNA]</scope>
    <source>
        <strain evidence="20">KCTC 33575</strain>
    </source>
</reference>
<keyword evidence="6" id="KW-0597">Phosphoprotein</keyword>
<evidence type="ECO:0000256" key="14">
    <source>
        <dbReference type="ARBA" id="ARBA00023136"/>
    </source>
</evidence>
<dbReference type="SMART" id="SM00388">
    <property type="entry name" value="HisKA"/>
    <property type="match status" value="1"/>
</dbReference>
<gene>
    <name evidence="19" type="primary">pnpS</name>
    <name evidence="19" type="ORF">ACFSX4_07445</name>
</gene>
<dbReference type="Pfam" id="PF16736">
    <property type="entry name" value="sCache_like"/>
    <property type="match status" value="1"/>
</dbReference>
<keyword evidence="7" id="KW-0808">Transferase</keyword>
<dbReference type="PANTHER" id="PTHR45453:SF1">
    <property type="entry name" value="PHOSPHATE REGULON SENSOR PROTEIN PHOR"/>
    <property type="match status" value="1"/>
</dbReference>
<dbReference type="Gene3D" id="1.10.287.130">
    <property type="match status" value="1"/>
</dbReference>
<dbReference type="InterPro" id="IPR003594">
    <property type="entry name" value="HATPase_dom"/>
</dbReference>
<keyword evidence="14 15" id="KW-0472">Membrane</keyword>
<keyword evidence="9" id="KW-0547">Nucleotide-binding</keyword>
<dbReference type="Gene3D" id="3.30.565.10">
    <property type="entry name" value="Histidine kinase-like ATPase, C-terminal domain"/>
    <property type="match status" value="1"/>
</dbReference>
<dbReference type="Pfam" id="PF02518">
    <property type="entry name" value="HATPase_c"/>
    <property type="match status" value="1"/>
</dbReference>
<dbReference type="InterPro" id="IPR031967">
    <property type="entry name" value="PhoR_single_Cache-like_dom"/>
</dbReference>
<name>A0ABW5WY58_9STAP</name>
<evidence type="ECO:0000259" key="17">
    <source>
        <dbReference type="PROSITE" id="PS50112"/>
    </source>
</evidence>
<dbReference type="NCBIfam" id="TIGR00229">
    <property type="entry name" value="sensory_box"/>
    <property type="match status" value="1"/>
</dbReference>
<evidence type="ECO:0000256" key="5">
    <source>
        <dbReference type="ARBA" id="ARBA00022475"/>
    </source>
</evidence>
<dbReference type="EC" id="2.7.13.3" evidence="3"/>
<dbReference type="PROSITE" id="PS50112">
    <property type="entry name" value="PAS"/>
    <property type="match status" value="1"/>
</dbReference>
<keyword evidence="20" id="KW-1185">Reference proteome</keyword>
<feature type="domain" description="PAS" evidence="17">
    <location>
        <begin position="248"/>
        <end position="309"/>
    </location>
</feature>
<dbReference type="SUPFAM" id="SSF55874">
    <property type="entry name" value="ATPase domain of HSP90 chaperone/DNA topoisomerase II/histidine kinase"/>
    <property type="match status" value="1"/>
</dbReference>
<accession>A0ABW5WY58</accession>
<comment type="subcellular location">
    <subcellularLocation>
        <location evidence="2">Cell membrane</location>
        <topology evidence="2">Multi-pass membrane protein</topology>
    </subcellularLocation>
</comment>
<dbReference type="EMBL" id="JBHUOQ010000001">
    <property type="protein sequence ID" value="MFD2830304.1"/>
    <property type="molecule type" value="Genomic_DNA"/>
</dbReference>
<dbReference type="SMART" id="SM00304">
    <property type="entry name" value="HAMP"/>
    <property type="match status" value="1"/>
</dbReference>
<dbReference type="Gene3D" id="3.30.450.20">
    <property type="entry name" value="PAS domain"/>
    <property type="match status" value="2"/>
</dbReference>
<keyword evidence="10 19" id="KW-0418">Kinase</keyword>
<dbReference type="InterPro" id="IPR005467">
    <property type="entry name" value="His_kinase_dom"/>
</dbReference>
<comment type="catalytic activity">
    <reaction evidence="1">
        <text>ATP + protein L-histidine = ADP + protein N-phospho-L-histidine.</text>
        <dbReference type="EC" id="2.7.13.3"/>
    </reaction>
</comment>
<dbReference type="CDD" id="cd00082">
    <property type="entry name" value="HisKA"/>
    <property type="match status" value="1"/>
</dbReference>
<feature type="domain" description="Histidine kinase" evidence="16">
    <location>
        <begin position="372"/>
        <end position="590"/>
    </location>
</feature>
<dbReference type="InterPro" id="IPR050351">
    <property type="entry name" value="BphY/WalK/GraS-like"/>
</dbReference>
<evidence type="ECO:0000256" key="4">
    <source>
        <dbReference type="ARBA" id="ARBA00017772"/>
    </source>
</evidence>
<comment type="caution">
    <text evidence="19">The sequence shown here is derived from an EMBL/GenBank/DDBJ whole genome shotgun (WGS) entry which is preliminary data.</text>
</comment>
<sequence>MKRLWLRISVSFSLLTLSLLIILWFIIASVSKTTYTDTIREHLVENAVLFSEMISTSNLLTQPDELDALLTRAEEDINMRITVISPEGSVIADSENNPGSMTDHIDRPEINEALEGADVAESIRNSETGGINMMYIAVPVYDADDNITGIVRTSYSLELISDTTQYLWQGLAAVLGIVLIISIIVAVFLARSITKPISEVVKATGELREKNYSHRIHGEYKGEMDTLAQSVNALAASLQTQLKIIRENEQQLNSILDNLVSGVMLVNAQGTVEMINPSMERFLSRHRDNILNKHFNEYGENIGLSALIHTVFEENEKVNAEITSYYPNEQKFDAHISPYYKDSWQQGGVIIVLHDITEIRHLEQIRSDFVANVSHELKTPVTSVKGFAETLLSDDVTDKDTERQFLQIILDESERLDRLIQDLLHLSKIEKNTLPLNIEQIEIRQFIKEIVQTLSTSVKKKNIQLTLPSTEKETFLEGDKDRLNQIIINLVSNAVNYSYDYGFVEIKVKAKNNNIYISVSDNGVGIPEESLSRIFERFYRVDKARSRHSGGTGLGLAIVKHLVESHHGRIKVESIENKGTTMTVILPRQMHP</sequence>
<dbReference type="Gene3D" id="6.10.340.10">
    <property type="match status" value="1"/>
</dbReference>
<dbReference type="GO" id="GO:0016301">
    <property type="term" value="F:kinase activity"/>
    <property type="evidence" value="ECO:0007669"/>
    <property type="project" value="UniProtKB-KW"/>
</dbReference>
<dbReference type="SUPFAM" id="SSF103190">
    <property type="entry name" value="Sensory domain-like"/>
    <property type="match status" value="1"/>
</dbReference>
<evidence type="ECO:0000259" key="18">
    <source>
        <dbReference type="PROSITE" id="PS50885"/>
    </source>
</evidence>
<keyword evidence="5" id="KW-1003">Cell membrane</keyword>
<dbReference type="Proteomes" id="UP001597519">
    <property type="component" value="Unassembled WGS sequence"/>
</dbReference>
<dbReference type="InterPro" id="IPR036890">
    <property type="entry name" value="HATPase_C_sf"/>
</dbReference>
<evidence type="ECO:0000256" key="2">
    <source>
        <dbReference type="ARBA" id="ARBA00004651"/>
    </source>
</evidence>
<evidence type="ECO:0000259" key="16">
    <source>
        <dbReference type="PROSITE" id="PS50109"/>
    </source>
</evidence>
<dbReference type="SUPFAM" id="SSF55785">
    <property type="entry name" value="PYP-like sensor domain (PAS domain)"/>
    <property type="match status" value="1"/>
</dbReference>
<dbReference type="CDD" id="cd00130">
    <property type="entry name" value="PAS"/>
    <property type="match status" value="1"/>
</dbReference>
<dbReference type="PROSITE" id="PS50109">
    <property type="entry name" value="HIS_KIN"/>
    <property type="match status" value="1"/>
</dbReference>
<dbReference type="InterPro" id="IPR003660">
    <property type="entry name" value="HAMP_dom"/>
</dbReference>
<dbReference type="CDD" id="cd00075">
    <property type="entry name" value="HATPase"/>
    <property type="match status" value="1"/>
</dbReference>
<dbReference type="RefSeq" id="WP_377773105.1">
    <property type="nucleotide sequence ID" value="NZ_JBHUOQ010000001.1"/>
</dbReference>
<keyword evidence="8 15" id="KW-0812">Transmembrane</keyword>
<evidence type="ECO:0000256" key="9">
    <source>
        <dbReference type="ARBA" id="ARBA00022741"/>
    </source>
</evidence>
<dbReference type="PROSITE" id="PS50885">
    <property type="entry name" value="HAMP"/>
    <property type="match status" value="1"/>
</dbReference>
<dbReference type="InterPro" id="IPR003661">
    <property type="entry name" value="HisK_dim/P_dom"/>
</dbReference>
<keyword evidence="13" id="KW-0902">Two-component regulatory system</keyword>
<feature type="transmembrane region" description="Helical" evidence="15">
    <location>
        <begin position="166"/>
        <end position="189"/>
    </location>
</feature>
<evidence type="ECO:0000313" key="20">
    <source>
        <dbReference type="Proteomes" id="UP001597519"/>
    </source>
</evidence>
<dbReference type="Pfam" id="PF00672">
    <property type="entry name" value="HAMP"/>
    <property type="match status" value="1"/>
</dbReference>
<dbReference type="NCBIfam" id="NF046044">
    <property type="entry name" value="PnpS"/>
    <property type="match status" value="1"/>
</dbReference>
<dbReference type="SMART" id="SM00091">
    <property type="entry name" value="PAS"/>
    <property type="match status" value="1"/>
</dbReference>